<proteinExistence type="inferred from homology"/>
<dbReference type="PRINTS" id="PR01270">
    <property type="entry name" value="HDASUPER"/>
</dbReference>
<comment type="similarity">
    <text evidence="2">Belongs to the histone deacetylase family. HD type 2 subfamily.</text>
</comment>
<dbReference type="CDD" id="cd09992">
    <property type="entry name" value="HDAC_classII"/>
    <property type="match status" value="1"/>
</dbReference>
<dbReference type="Pfam" id="PF00850">
    <property type="entry name" value="Hist_deacetyl"/>
    <property type="match status" value="1"/>
</dbReference>
<evidence type="ECO:0000256" key="1">
    <source>
        <dbReference type="ARBA" id="ARBA00004123"/>
    </source>
</evidence>
<organism evidence="11 12">
    <name type="scientific">Phaeodactylum tricornutum (strain CCAP 1055/1)</name>
    <dbReference type="NCBI Taxonomy" id="556484"/>
    <lineage>
        <taxon>Eukaryota</taxon>
        <taxon>Sar</taxon>
        <taxon>Stramenopiles</taxon>
        <taxon>Ochrophyta</taxon>
        <taxon>Bacillariophyta</taxon>
        <taxon>Bacillariophyceae</taxon>
        <taxon>Bacillariophycidae</taxon>
        <taxon>Naviculales</taxon>
        <taxon>Phaeodactylaceae</taxon>
        <taxon>Phaeodactylum</taxon>
    </lineage>
</organism>
<reference evidence="12" key="2">
    <citation type="submission" date="2008-08" db="EMBL/GenBank/DDBJ databases">
        <authorList>
            <consortium name="Diatom Consortium"/>
            <person name="Grigoriev I."/>
            <person name="Grimwood J."/>
            <person name="Kuo A."/>
            <person name="Otillar R.P."/>
            <person name="Salamov A."/>
            <person name="Detter J.C."/>
            <person name="Lindquist E."/>
            <person name="Shapiro H."/>
            <person name="Lucas S."/>
            <person name="Glavina del Rio T."/>
            <person name="Pitluck S."/>
            <person name="Rokhsar D."/>
            <person name="Bowler C."/>
        </authorList>
    </citation>
    <scope>GENOME REANNOTATION</scope>
    <source>
        <strain evidence="12">CCAP 1055/1</strain>
    </source>
</reference>
<dbReference type="eggNOG" id="KOG1343">
    <property type="taxonomic scope" value="Eukaryota"/>
</dbReference>
<name>B7FZH2_PHATC</name>
<dbReference type="KEGG" id="pti:PHATRDRAFT_35869"/>
<dbReference type="Gene3D" id="3.40.800.20">
    <property type="entry name" value="Histone deacetylase domain"/>
    <property type="match status" value="1"/>
</dbReference>
<protein>
    <recommendedName>
        <fullName evidence="3">histone deacetylase</fullName>
        <ecNumber evidence="3">3.5.1.98</ecNumber>
    </recommendedName>
</protein>
<keyword evidence="4" id="KW-0678">Repressor</keyword>
<evidence type="ECO:0000256" key="7">
    <source>
        <dbReference type="ARBA" id="ARBA00023015"/>
    </source>
</evidence>
<sequence length="534" mass="58155">MSDLVVHRSDGAHGDHRRPPPVYLCYDERLLRHHPVHWQPPAVYPTQDDVRIKAFPAEYVYENPERIRCVYEHLQSVFPPDTFLPLPCRLATRAEITAVHDEAHYDRLAATACMTAEELVEQSQLDSDLYWNQETFAAARLACGGLLNCVDAVCRLNATPNTDATPPAIHAVALIRPPGHHACQHREMGFCFLNSVAVAARYAIEQGHATKVLILDWDIHHGNGTQDLTYNDERILFVSMHRYTGSNVAKHFFPATGKPTETGRNATNVNLAWTQGHMGDVEYAAAFSELVLPIVVAFQPELVLISCGLDAARGDLIGDNSVSPLGFRALTHSVVRAVGTHTTPVVVALEGGYSMDALPICMEHVVRGLSAANDTSLDWDVENLPQAWASDSLEYAHQALAMYWDSNRRVAADNQPAIQPSAISNINQTVTALQKCSSRWNECGLTKLLKPPGPSAVSTRASRRLVKSSPNTFLPNGSNATPQPKASKVLAVSLAKDPVKETSLPAAKADENVDGGDGDALIAALQLLSLSNGK</sequence>
<dbReference type="PaxDb" id="2850-Phatr35869"/>
<evidence type="ECO:0000256" key="4">
    <source>
        <dbReference type="ARBA" id="ARBA00022491"/>
    </source>
</evidence>
<feature type="domain" description="Histone deacetylase" evidence="10">
    <location>
        <begin position="62"/>
        <end position="368"/>
    </location>
</feature>
<dbReference type="EMBL" id="CM000611">
    <property type="protein sequence ID" value="EEC48541.1"/>
    <property type="molecule type" value="Genomic_DNA"/>
</dbReference>
<dbReference type="GO" id="GO:0000118">
    <property type="term" value="C:histone deacetylase complex"/>
    <property type="evidence" value="ECO:0007669"/>
    <property type="project" value="TreeGrafter"/>
</dbReference>
<dbReference type="PANTHER" id="PTHR10625:SF5">
    <property type="entry name" value="HISTONE DEACETYLASE"/>
    <property type="match status" value="1"/>
</dbReference>
<keyword evidence="6" id="KW-0156">Chromatin regulator</keyword>
<dbReference type="InterPro" id="IPR037138">
    <property type="entry name" value="His_deacetylse_dom_sf"/>
</dbReference>
<dbReference type="OMA" id="NPERIRC"/>
<dbReference type="Proteomes" id="UP000000759">
    <property type="component" value="Chromosome 8"/>
</dbReference>
<dbReference type="GeneID" id="7200864"/>
<reference evidence="11 12" key="1">
    <citation type="journal article" date="2008" name="Nature">
        <title>The Phaeodactylum genome reveals the evolutionary history of diatom genomes.</title>
        <authorList>
            <person name="Bowler C."/>
            <person name="Allen A.E."/>
            <person name="Badger J.H."/>
            <person name="Grimwood J."/>
            <person name="Jabbari K."/>
            <person name="Kuo A."/>
            <person name="Maheswari U."/>
            <person name="Martens C."/>
            <person name="Maumus F."/>
            <person name="Otillar R.P."/>
            <person name="Rayko E."/>
            <person name="Salamov A."/>
            <person name="Vandepoele K."/>
            <person name="Beszteri B."/>
            <person name="Gruber A."/>
            <person name="Heijde M."/>
            <person name="Katinka M."/>
            <person name="Mock T."/>
            <person name="Valentin K."/>
            <person name="Verret F."/>
            <person name="Berges J.A."/>
            <person name="Brownlee C."/>
            <person name="Cadoret J.P."/>
            <person name="Chiovitti A."/>
            <person name="Choi C.J."/>
            <person name="Coesel S."/>
            <person name="De Martino A."/>
            <person name="Detter J.C."/>
            <person name="Durkin C."/>
            <person name="Falciatore A."/>
            <person name="Fournet J."/>
            <person name="Haruta M."/>
            <person name="Huysman M.J."/>
            <person name="Jenkins B.D."/>
            <person name="Jiroutova K."/>
            <person name="Jorgensen R.E."/>
            <person name="Joubert Y."/>
            <person name="Kaplan A."/>
            <person name="Kroger N."/>
            <person name="Kroth P.G."/>
            <person name="La Roche J."/>
            <person name="Lindquist E."/>
            <person name="Lommer M."/>
            <person name="Martin-Jezequel V."/>
            <person name="Lopez P.J."/>
            <person name="Lucas S."/>
            <person name="Mangogna M."/>
            <person name="McGinnis K."/>
            <person name="Medlin L.K."/>
            <person name="Montsant A."/>
            <person name="Oudot-Le Secq M.P."/>
            <person name="Napoli C."/>
            <person name="Obornik M."/>
            <person name="Parker M.S."/>
            <person name="Petit J.L."/>
            <person name="Porcel B.M."/>
            <person name="Poulsen N."/>
            <person name="Robison M."/>
            <person name="Rychlewski L."/>
            <person name="Rynearson T.A."/>
            <person name="Schmutz J."/>
            <person name="Shapiro H."/>
            <person name="Siaut M."/>
            <person name="Stanley M."/>
            <person name="Sussman M.R."/>
            <person name="Taylor A.R."/>
            <person name="Vardi A."/>
            <person name="von Dassow P."/>
            <person name="Vyverman W."/>
            <person name="Willis A."/>
            <person name="Wyrwicz L.S."/>
            <person name="Rokhsar D.S."/>
            <person name="Weissenbach J."/>
            <person name="Armbrust E.V."/>
            <person name="Green B.R."/>
            <person name="Van de Peer Y."/>
            <person name="Grigoriev I.V."/>
        </authorList>
    </citation>
    <scope>NUCLEOTIDE SEQUENCE [LARGE SCALE GENOMIC DNA]</scope>
    <source>
        <strain evidence="11 12">CCAP 1055/1</strain>
    </source>
</reference>
<evidence type="ECO:0000256" key="9">
    <source>
        <dbReference type="ARBA" id="ARBA00023242"/>
    </source>
</evidence>
<dbReference type="HOGENOM" id="CLU_007727_8_7_1"/>
<keyword evidence="12" id="KW-1185">Reference proteome</keyword>
<evidence type="ECO:0000256" key="2">
    <source>
        <dbReference type="ARBA" id="ARBA00007738"/>
    </source>
</evidence>
<dbReference type="InterPro" id="IPR023801">
    <property type="entry name" value="His_deacetylse_dom"/>
</dbReference>
<dbReference type="GO" id="GO:0141221">
    <property type="term" value="F:histone deacetylase activity, hydrolytic mechanism"/>
    <property type="evidence" value="ECO:0007669"/>
    <property type="project" value="UniProtKB-EC"/>
</dbReference>
<dbReference type="PANTHER" id="PTHR10625">
    <property type="entry name" value="HISTONE DEACETYLASE HDAC1-RELATED"/>
    <property type="match status" value="1"/>
</dbReference>
<evidence type="ECO:0000256" key="3">
    <source>
        <dbReference type="ARBA" id="ARBA00012111"/>
    </source>
</evidence>
<dbReference type="GO" id="GO:0040029">
    <property type="term" value="P:epigenetic regulation of gene expression"/>
    <property type="evidence" value="ECO:0007669"/>
    <property type="project" value="TreeGrafter"/>
</dbReference>
<dbReference type="InterPro" id="IPR000286">
    <property type="entry name" value="HDACs"/>
</dbReference>
<dbReference type="SUPFAM" id="SSF52768">
    <property type="entry name" value="Arginase/deacetylase"/>
    <property type="match status" value="1"/>
</dbReference>
<dbReference type="AlphaFoldDB" id="B7FZH2"/>
<gene>
    <name evidence="11" type="ORF">PHATRDRAFT_35869</name>
</gene>
<evidence type="ECO:0000313" key="11">
    <source>
        <dbReference type="EMBL" id="EEC48541.1"/>
    </source>
</evidence>
<dbReference type="RefSeq" id="XP_002180350.1">
    <property type="nucleotide sequence ID" value="XM_002180314.1"/>
</dbReference>
<dbReference type="EC" id="3.5.1.98" evidence="3"/>
<keyword evidence="9" id="KW-0539">Nucleus</keyword>
<keyword evidence="5" id="KW-0378">Hydrolase</keyword>
<accession>B7FZH2</accession>
<evidence type="ECO:0000256" key="8">
    <source>
        <dbReference type="ARBA" id="ARBA00023163"/>
    </source>
</evidence>
<evidence type="ECO:0000256" key="6">
    <source>
        <dbReference type="ARBA" id="ARBA00022853"/>
    </source>
</evidence>
<evidence type="ECO:0000313" key="12">
    <source>
        <dbReference type="Proteomes" id="UP000000759"/>
    </source>
</evidence>
<comment type="subcellular location">
    <subcellularLocation>
        <location evidence="1">Nucleus</location>
    </subcellularLocation>
</comment>
<keyword evidence="7" id="KW-0805">Transcription regulation</keyword>
<evidence type="ECO:0000259" key="10">
    <source>
        <dbReference type="Pfam" id="PF00850"/>
    </source>
</evidence>
<keyword evidence="8" id="KW-0804">Transcription</keyword>
<dbReference type="STRING" id="556484.B7FZH2"/>
<dbReference type="InParanoid" id="B7FZH2"/>
<dbReference type="InterPro" id="IPR023696">
    <property type="entry name" value="Ureohydrolase_dom_sf"/>
</dbReference>
<evidence type="ECO:0000256" key="5">
    <source>
        <dbReference type="ARBA" id="ARBA00022801"/>
    </source>
</evidence>
<dbReference type="OrthoDB" id="45538at2759"/>